<comment type="catalytic activity">
    <reaction evidence="9 11">
        <text>GTP + H2O = GDP + phosphate + H(+)</text>
        <dbReference type="Rhea" id="RHEA:19669"/>
        <dbReference type="ChEBI" id="CHEBI:15377"/>
        <dbReference type="ChEBI" id="CHEBI:15378"/>
        <dbReference type="ChEBI" id="CHEBI:37565"/>
        <dbReference type="ChEBI" id="CHEBI:43474"/>
        <dbReference type="ChEBI" id="CHEBI:58189"/>
        <dbReference type="EC" id="3.6.5.4"/>
    </reaction>
</comment>
<protein>
    <recommendedName>
        <fullName evidence="11">Signal recognition particle protein</fullName>
        <ecNumber evidence="11">3.6.5.4</ecNumber>
    </recommendedName>
    <alternativeName>
        <fullName evidence="11">Fifty-four homolog</fullName>
    </alternativeName>
</protein>
<dbReference type="InterPro" id="IPR000897">
    <property type="entry name" value="SRP54_GTPase_dom"/>
</dbReference>
<dbReference type="EMBL" id="CP038613">
    <property type="protein sequence ID" value="QBY42444.1"/>
    <property type="molecule type" value="Genomic_DNA"/>
</dbReference>
<evidence type="ECO:0000259" key="12">
    <source>
        <dbReference type="PROSITE" id="PS00300"/>
    </source>
</evidence>
<dbReference type="SMART" id="SM00963">
    <property type="entry name" value="SRP54_N"/>
    <property type="match status" value="1"/>
</dbReference>
<feature type="binding site" evidence="11">
    <location>
        <begin position="248"/>
        <end position="251"/>
    </location>
    <ligand>
        <name>GTP</name>
        <dbReference type="ChEBI" id="CHEBI:37565"/>
    </ligand>
</feature>
<evidence type="ECO:0000256" key="7">
    <source>
        <dbReference type="ARBA" id="ARBA00023135"/>
    </source>
</evidence>
<dbReference type="InterPro" id="IPR013822">
    <property type="entry name" value="Signal_recog_particl_SRP54_hlx"/>
</dbReference>
<dbReference type="PANTHER" id="PTHR11564">
    <property type="entry name" value="SIGNAL RECOGNITION PARTICLE 54K PROTEIN SRP54"/>
    <property type="match status" value="1"/>
</dbReference>
<dbReference type="HAMAP" id="MF_00306">
    <property type="entry name" value="SRP54"/>
    <property type="match status" value="1"/>
</dbReference>
<accession>D2U031</accession>
<dbReference type="Proteomes" id="UP001177592">
    <property type="component" value="Chromosome"/>
</dbReference>
<comment type="function">
    <text evidence="10 11">Involved in targeting and insertion of nascent membrane proteins into the cytoplasmic membrane. Binds to the hydrophobic signal sequence of the ribosome-nascent chain (RNC) as it emerges from the ribosomes. The SRP-RNC complex is then targeted to the cytoplasmic membrane where it interacts with the SRP receptor FtsY. Interaction with FtsY leads to the transfer of the RNC complex to the Sec translocase for insertion into the membrane, the hydrolysis of GTP by both Ffh and FtsY, and the dissociation of the SRP-FtsY complex into the individual components.</text>
</comment>
<reference evidence="15" key="3">
    <citation type="submission" date="2023-04" db="EMBL/GenBank/DDBJ databases">
        <title>Genome dynamics across the evolutionary transition to endosymbiosis.</title>
        <authorList>
            <person name="Siozios S."/>
            <person name="Nadal-Jimenez P."/>
            <person name="Azagi T."/>
            <person name="Sprong H."/>
            <person name="Frost C.L."/>
            <person name="Parratt S.R."/>
            <person name="Taylor G."/>
            <person name="Brettell L."/>
            <person name="Lew K.C."/>
            <person name="Croft L."/>
            <person name="King K.C."/>
            <person name="Brockhurst M.A."/>
            <person name="Hypsa V."/>
            <person name="Novakova E."/>
            <person name="Darby A.C."/>
            <person name="Hurst G.D.D."/>
        </authorList>
    </citation>
    <scope>NUCLEOTIDE SEQUENCE</scope>
    <source>
        <strain evidence="16">ANv_CAN</strain>
        <strain evidence="15">APv</strain>
    </source>
</reference>
<evidence type="ECO:0000256" key="8">
    <source>
        <dbReference type="ARBA" id="ARBA00023274"/>
    </source>
</evidence>
<dbReference type="EMBL" id="CP123523">
    <property type="protein sequence ID" value="WGM06560.1"/>
    <property type="molecule type" value="Genomic_DNA"/>
</dbReference>
<dbReference type="FunFam" id="1.10.260.30:FF:000001">
    <property type="entry name" value="Signal recognition particle protein"/>
    <property type="match status" value="1"/>
</dbReference>
<evidence type="ECO:0000313" key="16">
    <source>
        <dbReference type="EMBL" id="WGM06560.1"/>
    </source>
</evidence>
<dbReference type="InterPro" id="IPR022941">
    <property type="entry name" value="SRP54"/>
</dbReference>
<dbReference type="InterPro" id="IPR004780">
    <property type="entry name" value="SRP"/>
</dbReference>
<evidence type="ECO:0000313" key="14">
    <source>
        <dbReference type="EMBL" id="QBY42444.1"/>
    </source>
</evidence>
<dbReference type="InterPro" id="IPR036891">
    <property type="entry name" value="Signal_recog_part_SRP54_M_sf"/>
</dbReference>
<reference evidence="13" key="1">
    <citation type="journal article" date="2010" name="Insect Mol. Biol.">
        <title>The draft genome sequence of Arsenophonus nasoniae, son-killer bacterium of Nasonia vitripennis, reveals genes associated with virulence and symbiosis.</title>
        <authorList>
            <person name="Wilkes T."/>
            <person name="Darby A.C."/>
            <person name="Choi J."/>
            <person name="Colborne J.K."/>
            <person name="Werren J.H."/>
            <person name="Hurst G.D.D."/>
        </authorList>
    </citation>
    <scope>NUCLEOTIDE SEQUENCE</scope>
</reference>
<evidence type="ECO:0000256" key="11">
    <source>
        <dbReference type="HAMAP-Rule" id="MF_00306"/>
    </source>
</evidence>
<feature type="binding site" evidence="11">
    <location>
        <begin position="190"/>
        <end position="194"/>
    </location>
    <ligand>
        <name>GTP</name>
        <dbReference type="ChEBI" id="CHEBI:37565"/>
    </ligand>
</feature>
<evidence type="ECO:0000256" key="4">
    <source>
        <dbReference type="ARBA" id="ARBA00022801"/>
    </source>
</evidence>
<dbReference type="Gene3D" id="3.40.50.300">
    <property type="entry name" value="P-loop containing nucleotide triphosphate hydrolases"/>
    <property type="match status" value="1"/>
</dbReference>
<dbReference type="KEGG" id="ans:ArsFIN_09920"/>
<keyword evidence="8 11" id="KW-0687">Ribonucleoprotein</keyword>
<dbReference type="EMBL" id="FN545200">
    <property type="protein sequence ID" value="CBA73571.1"/>
    <property type="molecule type" value="Genomic_DNA"/>
</dbReference>
<dbReference type="RefSeq" id="WP_026822678.1">
    <property type="nucleotide sequence ID" value="NZ_CP038613.1"/>
</dbReference>
<evidence type="ECO:0000313" key="17">
    <source>
        <dbReference type="Proteomes" id="UP000295134"/>
    </source>
</evidence>
<dbReference type="Gene3D" id="1.20.120.140">
    <property type="entry name" value="Signal recognition particle SRP54, nucleotide-binding domain"/>
    <property type="match status" value="1"/>
</dbReference>
<dbReference type="EC" id="3.6.5.4" evidence="11"/>
<dbReference type="EMBL" id="CP123504">
    <property type="protein sequence ID" value="WGM02376.1"/>
    <property type="molecule type" value="Genomic_DNA"/>
</dbReference>
<evidence type="ECO:0000313" key="18">
    <source>
        <dbReference type="Proteomes" id="UP001177592"/>
    </source>
</evidence>
<dbReference type="Pfam" id="PF00448">
    <property type="entry name" value="SRP54"/>
    <property type="match status" value="1"/>
</dbReference>
<evidence type="ECO:0000313" key="13">
    <source>
        <dbReference type="EMBL" id="CBA73571.1"/>
    </source>
</evidence>
<dbReference type="InterPro" id="IPR042101">
    <property type="entry name" value="SRP54_N_sf"/>
</dbReference>
<dbReference type="Proteomes" id="UP001177595">
    <property type="component" value="Chromosome"/>
</dbReference>
<evidence type="ECO:0000256" key="10">
    <source>
        <dbReference type="ARBA" id="ARBA00057471"/>
    </source>
</evidence>
<evidence type="ECO:0000313" key="15">
    <source>
        <dbReference type="EMBL" id="WGM02376.1"/>
    </source>
</evidence>
<dbReference type="CDD" id="cd18539">
    <property type="entry name" value="SRP_G"/>
    <property type="match status" value="1"/>
</dbReference>
<dbReference type="InterPro" id="IPR003593">
    <property type="entry name" value="AAA+_ATPase"/>
</dbReference>
<comment type="domain">
    <text evidence="11">Composed of three domains: the N-terminal N domain, which is responsible for interactions with the ribosome, the central G domain, which binds GTP, and the C-terminal M domain, which binds the RNA and the signal sequence of the RNC.</text>
</comment>
<feature type="binding site" evidence="11">
    <location>
        <begin position="107"/>
        <end position="114"/>
    </location>
    <ligand>
        <name>GTP</name>
        <dbReference type="ChEBI" id="CHEBI:37565"/>
    </ligand>
</feature>
<keyword evidence="4 11" id="KW-0378">Hydrolase</keyword>
<dbReference type="Gene3D" id="1.10.260.30">
    <property type="entry name" value="Signal recognition particle, SRP54 subunit, M-domain"/>
    <property type="match status" value="1"/>
</dbReference>
<keyword evidence="18" id="KW-1185">Reference proteome</keyword>
<name>D2U031_9GAMM</name>
<dbReference type="SMART" id="SM00962">
    <property type="entry name" value="SRP54"/>
    <property type="match status" value="1"/>
</dbReference>
<evidence type="ECO:0000256" key="1">
    <source>
        <dbReference type="ARBA" id="ARBA00005450"/>
    </source>
</evidence>
<evidence type="ECO:0000256" key="9">
    <source>
        <dbReference type="ARBA" id="ARBA00048027"/>
    </source>
</evidence>
<dbReference type="PANTHER" id="PTHR11564:SF5">
    <property type="entry name" value="SIGNAL RECOGNITION PARTICLE SUBUNIT SRP54"/>
    <property type="match status" value="1"/>
</dbReference>
<feature type="domain" description="SRP54-type proteins GTP-binding" evidence="12">
    <location>
        <begin position="269"/>
        <end position="282"/>
    </location>
</feature>
<proteinExistence type="inferred from homology"/>
<dbReference type="GO" id="GO:0008312">
    <property type="term" value="F:7S RNA binding"/>
    <property type="evidence" value="ECO:0007669"/>
    <property type="project" value="InterPro"/>
</dbReference>
<keyword evidence="7 11" id="KW-0733">Signal recognition particle</keyword>
<evidence type="ECO:0000256" key="5">
    <source>
        <dbReference type="ARBA" id="ARBA00022884"/>
    </source>
</evidence>
<keyword evidence="6 11" id="KW-0342">GTP-binding</keyword>
<dbReference type="Pfam" id="PF02978">
    <property type="entry name" value="SRP_SPB"/>
    <property type="match status" value="1"/>
</dbReference>
<keyword evidence="5 11" id="KW-0694">RNA-binding</keyword>
<keyword evidence="3 11" id="KW-0547">Nucleotide-binding</keyword>
<dbReference type="Proteomes" id="UP000295134">
    <property type="component" value="Chromosome"/>
</dbReference>
<dbReference type="Pfam" id="PF02881">
    <property type="entry name" value="SRP54_N"/>
    <property type="match status" value="1"/>
</dbReference>
<comment type="subcellular location">
    <subcellularLocation>
        <location evidence="11">Cytoplasm</location>
    </subcellularLocation>
    <text evidence="11">The SRP-RNC complex is targeted to the cytoplasmic membrane.</text>
</comment>
<dbReference type="InterPro" id="IPR004125">
    <property type="entry name" value="Signal_recog_particle_SRP54_M"/>
</dbReference>
<dbReference type="GO" id="GO:0003924">
    <property type="term" value="F:GTPase activity"/>
    <property type="evidence" value="ECO:0007669"/>
    <property type="project" value="UniProtKB-UniRule"/>
</dbReference>
<dbReference type="SUPFAM" id="SSF47446">
    <property type="entry name" value="Signal peptide-binding domain"/>
    <property type="match status" value="1"/>
</dbReference>
<dbReference type="AlphaFoldDB" id="D2U031"/>
<dbReference type="SMART" id="SM00382">
    <property type="entry name" value="AAA"/>
    <property type="match status" value="1"/>
</dbReference>
<dbReference type="GO" id="GO:0006614">
    <property type="term" value="P:SRP-dependent cotranslational protein targeting to membrane"/>
    <property type="evidence" value="ECO:0007669"/>
    <property type="project" value="InterPro"/>
</dbReference>
<dbReference type="SUPFAM" id="SSF52540">
    <property type="entry name" value="P-loop containing nucleoside triphosphate hydrolases"/>
    <property type="match status" value="1"/>
</dbReference>
<organism evidence="13">
    <name type="scientific">Arsenophonus nasoniae</name>
    <name type="common">son-killer infecting Nasonia vitripennis</name>
    <dbReference type="NCBI Taxonomy" id="638"/>
    <lineage>
        <taxon>Bacteria</taxon>
        <taxon>Pseudomonadati</taxon>
        <taxon>Pseudomonadota</taxon>
        <taxon>Gammaproteobacteria</taxon>
        <taxon>Enterobacterales</taxon>
        <taxon>Morganellaceae</taxon>
        <taxon>Arsenophonus</taxon>
    </lineage>
</organism>
<keyword evidence="2 11" id="KW-0963">Cytoplasm</keyword>
<evidence type="ECO:0000256" key="2">
    <source>
        <dbReference type="ARBA" id="ARBA00022490"/>
    </source>
</evidence>
<comment type="similarity">
    <text evidence="1 11">Belongs to the GTP-binding SRP family. SRP54 subfamily.</text>
</comment>
<dbReference type="PROSITE" id="PS00300">
    <property type="entry name" value="SRP54"/>
    <property type="match status" value="1"/>
</dbReference>
<evidence type="ECO:0000256" key="3">
    <source>
        <dbReference type="ARBA" id="ARBA00022741"/>
    </source>
</evidence>
<dbReference type="InterPro" id="IPR027417">
    <property type="entry name" value="P-loop_NTPase"/>
</dbReference>
<dbReference type="FunFam" id="3.40.50.300:FF:000022">
    <property type="entry name" value="Signal recognition particle 54 kDa subunit"/>
    <property type="match status" value="1"/>
</dbReference>
<dbReference type="GO" id="GO:0048500">
    <property type="term" value="C:signal recognition particle"/>
    <property type="evidence" value="ECO:0007669"/>
    <property type="project" value="UniProtKB-UniRule"/>
</dbReference>
<comment type="subunit">
    <text evidence="11">Part of the signal recognition particle protein translocation system, which is composed of SRP and FtsY. SRP is a ribonucleoprotein composed of Ffh and a 4.5S RNA molecule.</text>
</comment>
<dbReference type="GeneID" id="96876222"/>
<dbReference type="NCBIfam" id="TIGR00959">
    <property type="entry name" value="ffh"/>
    <property type="match status" value="1"/>
</dbReference>
<sequence length="453" mass="49892">MFDNLTDRLSRTLRNISGRGRLTEDNIKETLREVRMALLEADVALPVVREFIQSVKESAVGQDVNKSLTPGQEFVKIVQNELTKAMGEENSALNLAIQPPAVILMAGLQGAGKTTTVAKLGKLLKEKQKKKVLVVSADIYRPAAIKQLETLTQTVGIDFFPSTSSEKPVEIATNALQHAKLKFYDVLIIDTAGRLHVDEAMMEEIQAIHRAINPIETLFIVDAMTGQDAANTAKSFNETLPLTGVILTKIDGDARGGAALSIRHITGKPIKFLGIGEKIEGLEPFYPDRIASRILGMGDVLSLIEEIESKVDREKAEKLANKLKKGNSFDLNDFLEQLKQMRNMGGMASMLSKMPGISQVPDAVKSQMDDNMLVRMEAIISSMTTKERQKPEIIKGSRKRRIAAGSGTQVQDINRLLKQFDDMQRMMKKMKKGGLAKMMRGMKGMMPPGFPGG</sequence>
<gene>
    <name evidence="11 13" type="primary">ffh</name>
    <name evidence="13" type="ORF">ARN_18340</name>
    <name evidence="14" type="ORF">ArsFIN_09920</name>
    <name evidence="15" type="ORF">QE210_04575</name>
    <name evidence="16" type="ORF">QE258_04330</name>
</gene>
<evidence type="ECO:0000256" key="6">
    <source>
        <dbReference type="ARBA" id="ARBA00023134"/>
    </source>
</evidence>
<reference evidence="14 17" key="2">
    <citation type="submission" date="2019-03" db="EMBL/GenBank/DDBJ databases">
        <title>Long-read sequencing reveals hyperdense prophage content in a complex bacterial symbiont genome.</title>
        <authorList>
            <person name="Frost C.L."/>
            <person name="Siozios S."/>
            <person name="Nadal-Jimenez P."/>
            <person name="Brockhurst M.A."/>
            <person name="King K.C."/>
            <person name="Darby A.C."/>
            <person name="Hurst G.D.D."/>
        </authorList>
    </citation>
    <scope>NUCLEOTIDE SEQUENCE [LARGE SCALE GENOMIC DNA]</scope>
    <source>
        <strain evidence="14 17">FIN</strain>
    </source>
</reference>
<dbReference type="GO" id="GO:0005525">
    <property type="term" value="F:GTP binding"/>
    <property type="evidence" value="ECO:0007669"/>
    <property type="project" value="UniProtKB-UniRule"/>
</dbReference>
<dbReference type="FunFam" id="1.20.120.140:FF:000001">
    <property type="entry name" value="Signal recognition particle GTPase"/>
    <property type="match status" value="1"/>
</dbReference>